<gene>
    <name evidence="1" type="ORF">E6O75_ATG03452</name>
</gene>
<proteinExistence type="predicted"/>
<sequence length="261" mass="30559">MTAFLTDTRLSAKEIISFDDEQLDQYLKANHRLVDVKDPENLNEKFIQRLRQLEARLLVAPTYTEWPCTRSTSLASTVFITEEEESEYAKQLQIEEYHNLVDSVGRPTHPLECMEDIVKDPGELRKILSFWRELEAGLGRDWERHARDGRLVAESDLVLAMHYETWDKFAKRYPETVDWPLCFPKYAQSAKKRLARNGFTRPFELDPVLIKQDKLTTWIEFLNWEYMYYEDFCSVEEHSAEGAVKVAERDLASAEKANVPS</sequence>
<protein>
    <submittedName>
        <fullName evidence="1">Cytochrome P450</fullName>
    </submittedName>
</protein>
<evidence type="ECO:0000313" key="2">
    <source>
        <dbReference type="Proteomes" id="UP000298493"/>
    </source>
</evidence>
<comment type="caution">
    <text evidence="1">The sequence shown here is derived from an EMBL/GenBank/DDBJ whole genome shotgun (WGS) entry which is preliminary data.</text>
</comment>
<organism evidence="1 2">
    <name type="scientific">Venturia nashicola</name>
    <dbReference type="NCBI Taxonomy" id="86259"/>
    <lineage>
        <taxon>Eukaryota</taxon>
        <taxon>Fungi</taxon>
        <taxon>Dikarya</taxon>
        <taxon>Ascomycota</taxon>
        <taxon>Pezizomycotina</taxon>
        <taxon>Dothideomycetes</taxon>
        <taxon>Pleosporomycetidae</taxon>
        <taxon>Venturiales</taxon>
        <taxon>Venturiaceae</taxon>
        <taxon>Venturia</taxon>
    </lineage>
</organism>
<accession>A0A4Z1PF43</accession>
<dbReference type="STRING" id="86259.A0A4Z1PF43"/>
<keyword evidence="2" id="KW-1185">Reference proteome</keyword>
<dbReference type="AlphaFoldDB" id="A0A4Z1PF43"/>
<name>A0A4Z1PF43_9PEZI</name>
<dbReference type="EMBL" id="SNSC02000006">
    <property type="protein sequence ID" value="TID23816.1"/>
    <property type="molecule type" value="Genomic_DNA"/>
</dbReference>
<reference evidence="1 2" key="1">
    <citation type="submission" date="2019-04" db="EMBL/GenBank/DDBJ databases">
        <title>High contiguity whole genome sequence and gene annotation resource for two Venturia nashicola isolates.</title>
        <authorList>
            <person name="Prokchorchik M."/>
            <person name="Won K."/>
            <person name="Lee Y."/>
            <person name="Choi E.D."/>
            <person name="Segonzac C."/>
            <person name="Sohn K.H."/>
        </authorList>
    </citation>
    <scope>NUCLEOTIDE SEQUENCE [LARGE SCALE GENOMIC DNA]</scope>
    <source>
        <strain evidence="1 2">PRI2</strain>
    </source>
</reference>
<dbReference type="Proteomes" id="UP000298493">
    <property type="component" value="Unassembled WGS sequence"/>
</dbReference>
<evidence type="ECO:0000313" key="1">
    <source>
        <dbReference type="EMBL" id="TID23816.1"/>
    </source>
</evidence>